<dbReference type="PANTHER" id="PTHR43179:SF12">
    <property type="entry name" value="GALACTOFURANOSYLTRANSFERASE GLFT2"/>
    <property type="match status" value="1"/>
</dbReference>
<keyword evidence="7" id="KW-1185">Reference proteome</keyword>
<dbReference type="Proteomes" id="UP001316384">
    <property type="component" value="Chromosome"/>
</dbReference>
<feature type="transmembrane region" description="Helical" evidence="5">
    <location>
        <begin position="316"/>
        <end position="335"/>
    </location>
</feature>
<evidence type="ECO:0000313" key="6">
    <source>
        <dbReference type="EMBL" id="UUI70500.1"/>
    </source>
</evidence>
<evidence type="ECO:0000313" key="7">
    <source>
        <dbReference type="Proteomes" id="UP001316384"/>
    </source>
</evidence>
<gene>
    <name evidence="6" type="ORF">NP048_11870</name>
</gene>
<keyword evidence="5" id="KW-1133">Transmembrane helix</keyword>
<dbReference type="SUPFAM" id="SSF53448">
    <property type="entry name" value="Nucleotide-diphospho-sugar transferases"/>
    <property type="match status" value="1"/>
</dbReference>
<accession>A0ABY5KKY9</accession>
<organism evidence="6 7">
    <name type="scientific">Cellulomonas xiejunii</name>
    <dbReference type="NCBI Taxonomy" id="2968083"/>
    <lineage>
        <taxon>Bacteria</taxon>
        <taxon>Bacillati</taxon>
        <taxon>Actinomycetota</taxon>
        <taxon>Actinomycetes</taxon>
        <taxon>Micrococcales</taxon>
        <taxon>Cellulomonadaceae</taxon>
        <taxon>Cellulomonas</taxon>
    </lineage>
</organism>
<evidence type="ECO:0000256" key="5">
    <source>
        <dbReference type="SAM" id="Phobius"/>
    </source>
</evidence>
<dbReference type="RefSeq" id="WP_227575803.1">
    <property type="nucleotide sequence ID" value="NZ_CP101987.1"/>
</dbReference>
<dbReference type="EC" id="2.4.-.-" evidence="6"/>
<protein>
    <submittedName>
        <fullName evidence="6">Glycosyltransferase</fullName>
        <ecNumber evidence="6">2.4.-.-</ecNumber>
    </submittedName>
</protein>
<keyword evidence="5" id="KW-0812">Transmembrane</keyword>
<proteinExistence type="inferred from homology"/>
<comment type="pathway">
    <text evidence="1">Cell wall biogenesis; cell wall polysaccharide biosynthesis.</text>
</comment>
<evidence type="ECO:0000256" key="2">
    <source>
        <dbReference type="ARBA" id="ARBA00006739"/>
    </source>
</evidence>
<name>A0ABY5KKY9_9CELL</name>
<dbReference type="PANTHER" id="PTHR43179">
    <property type="entry name" value="RHAMNOSYLTRANSFERASE WBBL"/>
    <property type="match status" value="1"/>
</dbReference>
<feature type="transmembrane region" description="Helical" evidence="5">
    <location>
        <begin position="234"/>
        <end position="256"/>
    </location>
</feature>
<evidence type="ECO:0000256" key="4">
    <source>
        <dbReference type="ARBA" id="ARBA00022679"/>
    </source>
</evidence>
<keyword evidence="5" id="KW-0472">Membrane</keyword>
<keyword evidence="3 6" id="KW-0328">Glycosyltransferase</keyword>
<keyword evidence="4 6" id="KW-0808">Transferase</keyword>
<dbReference type="Pfam" id="PF13641">
    <property type="entry name" value="Glyco_tranf_2_3"/>
    <property type="match status" value="1"/>
</dbReference>
<dbReference type="InterPro" id="IPR029044">
    <property type="entry name" value="Nucleotide-diphossugar_trans"/>
</dbReference>
<dbReference type="EMBL" id="CP101987">
    <property type="protein sequence ID" value="UUI70500.1"/>
    <property type="molecule type" value="Genomic_DNA"/>
</dbReference>
<reference evidence="6 7" key="1">
    <citation type="submission" date="2022-07" db="EMBL/GenBank/DDBJ databases">
        <title>Novel species in genus cellulomonas.</title>
        <authorList>
            <person name="Ye L."/>
        </authorList>
    </citation>
    <scope>NUCLEOTIDE SEQUENCE [LARGE SCALE GENOMIC DNA]</scope>
    <source>
        <strain evidence="7">zg-B89</strain>
    </source>
</reference>
<evidence type="ECO:0000256" key="3">
    <source>
        <dbReference type="ARBA" id="ARBA00022676"/>
    </source>
</evidence>
<evidence type="ECO:0000256" key="1">
    <source>
        <dbReference type="ARBA" id="ARBA00004776"/>
    </source>
</evidence>
<dbReference type="GO" id="GO:0016757">
    <property type="term" value="F:glycosyltransferase activity"/>
    <property type="evidence" value="ECO:0007669"/>
    <property type="project" value="UniProtKB-KW"/>
</dbReference>
<sequence length="342" mass="37222">MTDSAGPELDVVVLAYGDEPYLDAALTAVAASAGVRPRIVLVDNGTTRDDLDELCARTGATLLRPGRNLGFTGGVNRGLAEGAAPYVALVNSDAIVAPDALARLVAVAAEPEVGIASGDIRLADDPSTMNSAGNPVHVLGLSWAGGLGDPATLHAEPRDVASGSGAGLVLRREVWERLRGFPEEFFAYQEDLELSWRTWQSGLRVRYVPGAVVVHHYAFGRHPAKMYLLERNRLLFVLTTYAGRTLALLALPLLAFEVAMLLVATLQGWGRQKLRGWTWILRHTRWVRARRRWVQSTRTVTDRDLAPLWVTRFDPAVLPLPAGAGILQGALAAYWRAVRRLL</sequence>
<dbReference type="Gene3D" id="3.90.550.10">
    <property type="entry name" value="Spore Coat Polysaccharide Biosynthesis Protein SpsA, Chain A"/>
    <property type="match status" value="1"/>
</dbReference>
<comment type="similarity">
    <text evidence="2">Belongs to the glycosyltransferase 2 family.</text>
</comment>